<dbReference type="FunFam" id="3.90.79.10:FF:000027">
    <property type="entry name" value="nucleoside diphosphate-linked moiety X motif 6"/>
    <property type="match status" value="1"/>
</dbReference>
<accession>A0ABD3V7R2</accession>
<dbReference type="InterPro" id="IPR000086">
    <property type="entry name" value="NUDIX_hydrolase_dom"/>
</dbReference>
<gene>
    <name evidence="13" type="ORF">ACJMK2_012293</name>
</gene>
<evidence type="ECO:0000259" key="12">
    <source>
        <dbReference type="PROSITE" id="PS51462"/>
    </source>
</evidence>
<evidence type="ECO:0000256" key="7">
    <source>
        <dbReference type="ARBA" id="ARBA00023128"/>
    </source>
</evidence>
<dbReference type="Proteomes" id="UP001634394">
    <property type="component" value="Unassembled WGS sequence"/>
</dbReference>
<evidence type="ECO:0000256" key="4">
    <source>
        <dbReference type="ARBA" id="ARBA00005582"/>
    </source>
</evidence>
<feature type="domain" description="Nudix hydrolase" evidence="12">
    <location>
        <begin position="99"/>
        <end position="229"/>
    </location>
</feature>
<evidence type="ECO:0000313" key="13">
    <source>
        <dbReference type="EMBL" id="KAL3857646.1"/>
    </source>
</evidence>
<evidence type="ECO:0000256" key="8">
    <source>
        <dbReference type="ARBA" id="ARBA00023242"/>
    </source>
</evidence>
<dbReference type="Pfam" id="PF00293">
    <property type="entry name" value="NUDIX"/>
    <property type="match status" value="1"/>
</dbReference>
<dbReference type="InterPro" id="IPR020476">
    <property type="entry name" value="Nudix_hydrolase"/>
</dbReference>
<dbReference type="GO" id="GO:0005739">
    <property type="term" value="C:mitochondrion"/>
    <property type="evidence" value="ECO:0007669"/>
    <property type="project" value="UniProtKB-SubCell"/>
</dbReference>
<dbReference type="Gene3D" id="3.90.79.10">
    <property type="entry name" value="Nucleoside Triphosphate Pyrophosphohydrolase"/>
    <property type="match status" value="1"/>
</dbReference>
<evidence type="ECO:0000256" key="9">
    <source>
        <dbReference type="ARBA" id="ARBA00057091"/>
    </source>
</evidence>
<dbReference type="GO" id="GO:0016787">
    <property type="term" value="F:hydrolase activity"/>
    <property type="evidence" value="ECO:0007669"/>
    <property type="project" value="UniProtKB-KW"/>
</dbReference>
<keyword evidence="5" id="KW-0963">Cytoplasm</keyword>
<dbReference type="EMBL" id="JBJQND010000013">
    <property type="protein sequence ID" value="KAL3857646.1"/>
    <property type="molecule type" value="Genomic_DNA"/>
</dbReference>
<dbReference type="GO" id="GO:0005634">
    <property type="term" value="C:nucleus"/>
    <property type="evidence" value="ECO:0007669"/>
    <property type="project" value="UniProtKB-SubCell"/>
</dbReference>
<dbReference type="InterPro" id="IPR003293">
    <property type="entry name" value="Nudix_hydrolase6-like"/>
</dbReference>
<dbReference type="Pfam" id="PF18290">
    <property type="entry name" value="Nudix_hydro"/>
    <property type="match status" value="1"/>
</dbReference>
<dbReference type="PRINTS" id="PR00502">
    <property type="entry name" value="NUDIXFAMILY"/>
</dbReference>
<comment type="function">
    <text evidence="9">May contribute to the regulation of cell proliferation.</text>
</comment>
<dbReference type="PROSITE" id="PS51462">
    <property type="entry name" value="NUDIX"/>
    <property type="match status" value="1"/>
</dbReference>
<dbReference type="PROSITE" id="PS00893">
    <property type="entry name" value="NUDIX_BOX"/>
    <property type="match status" value="1"/>
</dbReference>
<dbReference type="InterPro" id="IPR040618">
    <property type="entry name" value="Pre-Nudix"/>
</dbReference>
<evidence type="ECO:0000256" key="2">
    <source>
        <dbReference type="ARBA" id="ARBA00004173"/>
    </source>
</evidence>
<organism evidence="13 14">
    <name type="scientific">Sinanodonta woodiana</name>
    <name type="common">Chinese pond mussel</name>
    <name type="synonym">Anodonta woodiana</name>
    <dbReference type="NCBI Taxonomy" id="1069815"/>
    <lineage>
        <taxon>Eukaryota</taxon>
        <taxon>Metazoa</taxon>
        <taxon>Spiralia</taxon>
        <taxon>Lophotrochozoa</taxon>
        <taxon>Mollusca</taxon>
        <taxon>Bivalvia</taxon>
        <taxon>Autobranchia</taxon>
        <taxon>Heteroconchia</taxon>
        <taxon>Palaeoheterodonta</taxon>
        <taxon>Unionida</taxon>
        <taxon>Unionoidea</taxon>
        <taxon>Unionidae</taxon>
        <taxon>Unioninae</taxon>
        <taxon>Sinanodonta</taxon>
    </lineage>
</organism>
<dbReference type="PRINTS" id="PR01356">
    <property type="entry name" value="GFGPROTEIN"/>
</dbReference>
<dbReference type="InterPro" id="IPR020084">
    <property type="entry name" value="NUDIX_hydrolase_CS"/>
</dbReference>
<dbReference type="PANTHER" id="PTHR13994">
    <property type="entry name" value="NUDIX HYDROLASE RELATED"/>
    <property type="match status" value="1"/>
</dbReference>
<keyword evidence="8" id="KW-0539">Nucleus</keyword>
<evidence type="ECO:0000256" key="10">
    <source>
        <dbReference type="ARBA" id="ARBA00068898"/>
    </source>
</evidence>
<keyword evidence="7" id="KW-0496">Mitochondrion</keyword>
<keyword evidence="6 11" id="KW-0378">Hydrolase</keyword>
<evidence type="ECO:0000256" key="11">
    <source>
        <dbReference type="RuleBase" id="RU003476"/>
    </source>
</evidence>
<reference evidence="13 14" key="1">
    <citation type="submission" date="2024-11" db="EMBL/GenBank/DDBJ databases">
        <title>Chromosome-level genome assembly of the freshwater bivalve Anodonta woodiana.</title>
        <authorList>
            <person name="Chen X."/>
        </authorList>
    </citation>
    <scope>NUCLEOTIDE SEQUENCE [LARGE SCALE GENOMIC DNA]</scope>
    <source>
        <strain evidence="13">MN2024</strain>
        <tissue evidence="13">Gills</tissue>
    </source>
</reference>
<comment type="subcellular location">
    <subcellularLocation>
        <location evidence="3">Cytoplasm</location>
    </subcellularLocation>
    <subcellularLocation>
        <location evidence="2">Mitochondrion</location>
    </subcellularLocation>
    <subcellularLocation>
        <location evidence="1">Nucleus</location>
    </subcellularLocation>
</comment>
<dbReference type="Gene3D" id="3.40.630.30">
    <property type="match status" value="1"/>
</dbReference>
<evidence type="ECO:0000256" key="3">
    <source>
        <dbReference type="ARBA" id="ARBA00004496"/>
    </source>
</evidence>
<keyword evidence="14" id="KW-1185">Reference proteome</keyword>
<dbReference type="AlphaFoldDB" id="A0ABD3V7R2"/>
<dbReference type="PANTHER" id="PTHR13994:SF13">
    <property type="entry name" value="FI03680P"/>
    <property type="match status" value="1"/>
</dbReference>
<dbReference type="CDD" id="cd04670">
    <property type="entry name" value="NUDIX_ASFGF2_Nudt6"/>
    <property type="match status" value="1"/>
</dbReference>
<evidence type="ECO:0000313" key="14">
    <source>
        <dbReference type="Proteomes" id="UP001634394"/>
    </source>
</evidence>
<evidence type="ECO:0000256" key="6">
    <source>
        <dbReference type="ARBA" id="ARBA00022801"/>
    </source>
</evidence>
<protein>
    <recommendedName>
        <fullName evidence="10">Nucleoside diphosphate-linked moiety X motif 6</fullName>
    </recommendedName>
</protein>
<evidence type="ECO:0000256" key="1">
    <source>
        <dbReference type="ARBA" id="ARBA00004123"/>
    </source>
</evidence>
<name>A0ABD3V7R2_SINWO</name>
<proteinExistence type="inferred from homology"/>
<dbReference type="InterPro" id="IPR015797">
    <property type="entry name" value="NUDIX_hydrolase-like_dom_sf"/>
</dbReference>
<comment type="caution">
    <text evidence="13">The sequence shown here is derived from an EMBL/GenBank/DDBJ whole genome shotgun (WGS) entry which is preliminary data.</text>
</comment>
<comment type="similarity">
    <text evidence="4 11">Belongs to the Nudix hydrolase family.</text>
</comment>
<dbReference type="SUPFAM" id="SSF55811">
    <property type="entry name" value="Nudix"/>
    <property type="match status" value="1"/>
</dbReference>
<sequence>MDSYGFKVIKDNYGGLTIATDNQGFKECDAFDKQLQDAIPKWRADGVRGLWVKIYLTDSILVHACAKNGFDFHHAQPGYVMMTMWLNDGEKSMIPEYANQYLGVGGFVVNEKDQVLVIQEKYSVGPARWKLPGGHADKGEDLADTAKREVLEETGVHCEFQSVIAFRHQHNYRYGCDDWYFVCLMKATSEKIKICEQEIAICKWMDIDEYMNDSGLTEANRFFAQCYKEGKIRGNMAIMPAKVLSYNNMTYHNIYKIRSLEEADVGIDLPLSVNASI</sequence>
<evidence type="ECO:0000256" key="5">
    <source>
        <dbReference type="ARBA" id="ARBA00022490"/>
    </source>
</evidence>